<proteinExistence type="predicted"/>
<organism evidence="1">
    <name type="scientific">Planktothricoides raciborskii GIHE-MW2</name>
    <dbReference type="NCBI Taxonomy" id="2792601"/>
    <lineage>
        <taxon>Bacteria</taxon>
        <taxon>Bacillati</taxon>
        <taxon>Cyanobacteriota</taxon>
        <taxon>Cyanophyceae</taxon>
        <taxon>Oscillatoriophycideae</taxon>
        <taxon>Oscillatoriales</taxon>
        <taxon>Oscillatoriaceae</taxon>
        <taxon>Planktothricoides</taxon>
    </lineage>
</organism>
<name>A0AAU8JJ96_9CYAN</name>
<dbReference type="AlphaFoldDB" id="A0AAU8JJ96"/>
<sequence length="45" mass="5185">MTLVFIYKIGNGFRQRKWLVGRGSLLRSPFTLKSPAHPTSFSLYL</sequence>
<dbReference type="EMBL" id="CP159837">
    <property type="protein sequence ID" value="XCM39375.1"/>
    <property type="molecule type" value="Genomic_DNA"/>
</dbReference>
<accession>A0AAU8JJ96</accession>
<reference evidence="1" key="1">
    <citation type="submission" date="2024-07" db="EMBL/GenBank/DDBJ databases">
        <authorList>
            <person name="Kim Y.J."/>
            <person name="Jeong J.Y."/>
        </authorList>
    </citation>
    <scope>NUCLEOTIDE SEQUENCE</scope>
    <source>
        <strain evidence="1">GIHE-MW2</strain>
    </source>
</reference>
<evidence type="ECO:0000313" key="1">
    <source>
        <dbReference type="EMBL" id="XCM39375.1"/>
    </source>
</evidence>
<gene>
    <name evidence="1" type="ORF">ABWT76_002298</name>
</gene>
<protein>
    <submittedName>
        <fullName evidence="1">Uncharacterized protein</fullName>
    </submittedName>
</protein>
<dbReference type="RefSeq" id="WP_354636132.1">
    <property type="nucleotide sequence ID" value="NZ_CP159837.1"/>
</dbReference>